<keyword evidence="1" id="KW-1133">Transmembrane helix</keyword>
<keyword evidence="1" id="KW-0472">Membrane</keyword>
<feature type="transmembrane region" description="Helical" evidence="1">
    <location>
        <begin position="103"/>
        <end position="126"/>
    </location>
</feature>
<dbReference type="SUPFAM" id="SSF53623">
    <property type="entry name" value="MurD-like peptide ligases, catalytic domain"/>
    <property type="match status" value="1"/>
</dbReference>
<name>A0A6B9LRD9_9CAUD</name>
<evidence type="ECO:0000313" key="2">
    <source>
        <dbReference type="EMBL" id="QHB43119.1"/>
    </source>
</evidence>
<reference evidence="2 3" key="1">
    <citation type="submission" date="2019-12" db="EMBL/GenBank/DDBJ databases">
        <authorList>
            <person name="Doore S.M."/>
            <person name="Tinney K.R."/>
            <person name="Parent K.N."/>
        </authorList>
    </citation>
    <scope>NUCLEOTIDE SEQUENCE [LARGE SCALE GENOMIC DNA]</scope>
</reference>
<organism evidence="2 3">
    <name type="scientific">Shigella phage KRT47</name>
    <dbReference type="NCBI Taxonomy" id="2686439"/>
    <lineage>
        <taxon>Viruses</taxon>
        <taxon>Duplodnaviria</taxon>
        <taxon>Heunggongvirae</taxon>
        <taxon>Uroviricota</taxon>
        <taxon>Caudoviricetes</taxon>
        <taxon>Pantevenvirales</taxon>
        <taxon>Straboviridae</taxon>
        <taxon>Tevenvirinae</taxon>
        <taxon>Tequatrovirus</taxon>
        <taxon>Tequatrovirus ime09</taxon>
    </lineage>
</organism>
<proteinExistence type="predicted"/>
<dbReference type="GO" id="GO:0005524">
    <property type="term" value="F:ATP binding"/>
    <property type="evidence" value="ECO:0007669"/>
    <property type="project" value="InterPro"/>
</dbReference>
<dbReference type="InterPro" id="IPR036565">
    <property type="entry name" value="Mur-like_cat_sf"/>
</dbReference>
<evidence type="ECO:0000256" key="1">
    <source>
        <dbReference type="SAM" id="Phobius"/>
    </source>
</evidence>
<gene>
    <name evidence="2" type="ORF">KRT47_gp91</name>
</gene>
<dbReference type="EMBL" id="MN781580">
    <property type="protein sequence ID" value="QHB43119.1"/>
    <property type="molecule type" value="Genomic_DNA"/>
</dbReference>
<protein>
    <submittedName>
        <fullName evidence="2">Uncharacterized protein</fullName>
    </submittedName>
</protein>
<dbReference type="Proteomes" id="UP000465125">
    <property type="component" value="Segment"/>
</dbReference>
<sequence>MKQLIIKRLNLLICCLCVVVAYGYYAINDYMHYKDYDVTVVNTLTGTQGKGSSLSFIAVYELKDGYRFSEYISPEMYSSIEKGDNITVSLRPFDVKQTLFDNIVWFFGMVLVQSVCGAYICCYIIFRLAKLIETEIE</sequence>
<feature type="transmembrane region" description="Helical" evidence="1">
    <location>
        <begin position="9"/>
        <end position="27"/>
    </location>
</feature>
<accession>A0A6B9LRD9</accession>
<evidence type="ECO:0000313" key="3">
    <source>
        <dbReference type="Proteomes" id="UP000465125"/>
    </source>
</evidence>
<keyword evidence="1" id="KW-0812">Transmembrane</keyword>